<accession>A0ABX2QMT0</accession>
<proteinExistence type="predicted"/>
<protein>
    <submittedName>
        <fullName evidence="3">Uncharacterized protein</fullName>
    </submittedName>
</protein>
<evidence type="ECO:0000313" key="3">
    <source>
        <dbReference type="EMBL" id="NVP57903.1"/>
    </source>
</evidence>
<sequence>MAEVDAMELPRRAPKLEWNLNTIIQIITLVGMCVGGVAIWVDKSRDIEELQAWRTAIEQDRKEKSAEYRASMAKLEERVKSTEKDIGKIDNLQYRLSVAEQSTATTATAMKELQDSLNDMNGDIRVMREILQRLDNVNGRRAEKQTLGVPG</sequence>
<feature type="coiled-coil region" evidence="1">
    <location>
        <begin position="65"/>
        <end position="130"/>
    </location>
</feature>
<keyword evidence="2" id="KW-0812">Transmembrane</keyword>
<comment type="caution">
    <text evidence="3">The sequence shown here is derived from an EMBL/GenBank/DDBJ whole genome shotgun (WGS) entry which is preliminary data.</text>
</comment>
<keyword evidence="4" id="KW-1185">Reference proteome</keyword>
<reference evidence="3 4" key="1">
    <citation type="submission" date="2020-06" db="EMBL/GenBank/DDBJ databases">
        <title>Rhizobium sp.nov. isolated from the tomato plant.</title>
        <authorList>
            <person name="Thin K.K."/>
            <person name="Zhang X."/>
            <person name="He S."/>
        </authorList>
    </citation>
    <scope>NUCLEOTIDE SEQUENCE [LARGE SCALE GENOMIC DNA]</scope>
    <source>
        <strain evidence="3 4">DBTS2</strain>
    </source>
</reference>
<keyword evidence="2" id="KW-1133">Transmembrane helix</keyword>
<keyword evidence="1" id="KW-0175">Coiled coil</keyword>
<gene>
    <name evidence="3" type="ORF">HV823_21895</name>
</gene>
<evidence type="ECO:0000313" key="4">
    <source>
        <dbReference type="Proteomes" id="UP000659172"/>
    </source>
</evidence>
<evidence type="ECO:0000256" key="2">
    <source>
        <dbReference type="SAM" id="Phobius"/>
    </source>
</evidence>
<dbReference type="EMBL" id="JABXYK010000018">
    <property type="protein sequence ID" value="NVP57903.1"/>
    <property type="molecule type" value="Genomic_DNA"/>
</dbReference>
<dbReference type="Proteomes" id="UP000659172">
    <property type="component" value="Unassembled WGS sequence"/>
</dbReference>
<organism evidence="3 4">
    <name type="scientific">Mycoplana rhizolycopersici</name>
    <dbReference type="NCBI Taxonomy" id="2746702"/>
    <lineage>
        <taxon>Bacteria</taxon>
        <taxon>Pseudomonadati</taxon>
        <taxon>Pseudomonadota</taxon>
        <taxon>Alphaproteobacteria</taxon>
        <taxon>Hyphomicrobiales</taxon>
        <taxon>Rhizobiaceae</taxon>
        <taxon>Mycoplana</taxon>
    </lineage>
</organism>
<keyword evidence="2" id="KW-0472">Membrane</keyword>
<dbReference type="RefSeq" id="WP_176951828.1">
    <property type="nucleotide sequence ID" value="NZ_JABXYK010000018.1"/>
</dbReference>
<evidence type="ECO:0000256" key="1">
    <source>
        <dbReference type="SAM" id="Coils"/>
    </source>
</evidence>
<feature type="transmembrane region" description="Helical" evidence="2">
    <location>
        <begin position="20"/>
        <end position="41"/>
    </location>
</feature>
<name>A0ABX2QMT0_9HYPH</name>